<evidence type="ECO:0000256" key="1">
    <source>
        <dbReference type="ARBA" id="ARBA00003294"/>
    </source>
</evidence>
<comment type="catalytic activity">
    <reaction evidence="11 12">
        <text>L-aspartate 4-semialdehyde + pyruvate = (2S,4S)-4-hydroxy-2,3,4,5-tetrahydrodipicolinate + H2O + H(+)</text>
        <dbReference type="Rhea" id="RHEA:34171"/>
        <dbReference type="ChEBI" id="CHEBI:15361"/>
        <dbReference type="ChEBI" id="CHEBI:15377"/>
        <dbReference type="ChEBI" id="CHEBI:15378"/>
        <dbReference type="ChEBI" id="CHEBI:67139"/>
        <dbReference type="ChEBI" id="CHEBI:537519"/>
        <dbReference type="EC" id="4.3.3.7"/>
    </reaction>
</comment>
<dbReference type="PRINTS" id="PR00146">
    <property type="entry name" value="DHPICSNTHASE"/>
</dbReference>
<evidence type="ECO:0000256" key="15">
    <source>
        <dbReference type="PIRSR" id="PIRSR001365-2"/>
    </source>
</evidence>
<dbReference type="SUPFAM" id="SSF51569">
    <property type="entry name" value="Aldolase"/>
    <property type="match status" value="1"/>
</dbReference>
<dbReference type="SMART" id="SM01130">
    <property type="entry name" value="DHDPS"/>
    <property type="match status" value="1"/>
</dbReference>
<comment type="pathway">
    <text evidence="2 12">Amino-acid biosynthesis; L-lysine biosynthesis via DAP pathway; (S)-tetrahydrodipicolinate from L-aspartate: step 3/4.</text>
</comment>
<comment type="function">
    <text evidence="1 12">Catalyzes the condensation of (S)-aspartate-beta-semialdehyde [(S)-ASA] and pyruvate to 4-hydroxy-tetrahydrodipicolinate (HTPA).</text>
</comment>
<evidence type="ECO:0000256" key="5">
    <source>
        <dbReference type="ARBA" id="ARBA00022490"/>
    </source>
</evidence>
<feature type="active site" description="Proton donor/acceptor" evidence="12">
    <location>
        <position position="161"/>
    </location>
</feature>
<dbReference type="CDD" id="cd00950">
    <property type="entry name" value="DHDPS"/>
    <property type="match status" value="1"/>
</dbReference>
<feature type="active site" description="Schiff-base intermediate with substrate" evidence="14">
    <location>
        <position position="161"/>
    </location>
</feature>
<proteinExistence type="inferred from homology"/>
<sequence>MRHVISCFFRILSTVYTHRQLIKRYFMTMITGSLVALVTPMHENGDIDFAAYRALIDWHIEQGTDAIVAVGTSGESPTVSVDEQCELIKVAVEHAAKRIPIIAGAGGNSTREAIELSRYAHSVGVDATLQVVPYYNKPTQEGMYQHFKTIAESVDCPVVLYNVPGRTVADLSNETVVRLADIPNIIGIKDATGDIGRGTLLLQQVPSDFAVYSGDDLTAAAYILLGAHGNVSVTANVAPKMMHDLCVAALNADIPTVRALTAKLSSLNKNLFIEANPITVKWALAEMGRISAGLRLPLTQLSASSQGVVRAAMQTAGLL</sequence>
<dbReference type="UniPathway" id="UPA00034">
    <property type="reaction ID" value="UER00017"/>
</dbReference>
<gene>
    <name evidence="12" type="primary">dapA</name>
    <name evidence="16" type="ORF">DFR44_1049</name>
</gene>
<dbReference type="GO" id="GO:0008840">
    <property type="term" value="F:4-hydroxy-tetrahydrodipicolinate synthase activity"/>
    <property type="evidence" value="ECO:0007669"/>
    <property type="project" value="UniProtKB-UniRule"/>
</dbReference>
<evidence type="ECO:0000313" key="17">
    <source>
        <dbReference type="Proteomes" id="UP000294480"/>
    </source>
</evidence>
<feature type="binding site" evidence="12">
    <location>
        <position position="73"/>
    </location>
    <ligand>
        <name>pyruvate</name>
        <dbReference type="ChEBI" id="CHEBI:15361"/>
    </ligand>
</feature>
<dbReference type="PANTHER" id="PTHR12128">
    <property type="entry name" value="DIHYDRODIPICOLINATE SYNTHASE"/>
    <property type="match status" value="1"/>
</dbReference>
<evidence type="ECO:0000256" key="2">
    <source>
        <dbReference type="ARBA" id="ARBA00005120"/>
    </source>
</evidence>
<evidence type="ECO:0000256" key="10">
    <source>
        <dbReference type="ARBA" id="ARBA00023270"/>
    </source>
</evidence>
<protein>
    <recommendedName>
        <fullName evidence="4 12">4-hydroxy-tetrahydrodipicolinate synthase</fullName>
        <shortName evidence="12">HTPA synthase</shortName>
        <ecNumber evidence="4 12">4.3.3.7</ecNumber>
    </recommendedName>
</protein>
<evidence type="ECO:0000256" key="11">
    <source>
        <dbReference type="ARBA" id="ARBA00047836"/>
    </source>
</evidence>
<dbReference type="InterPro" id="IPR002220">
    <property type="entry name" value="DapA-like"/>
</dbReference>
<dbReference type="Gene3D" id="3.20.20.70">
    <property type="entry name" value="Aldolase class I"/>
    <property type="match status" value="1"/>
</dbReference>
<keyword evidence="6 12" id="KW-0028">Amino-acid biosynthesis</keyword>
<keyword evidence="17" id="KW-1185">Reference proteome</keyword>
<feature type="binding site" evidence="12 15">
    <location>
        <position position="231"/>
    </location>
    <ligand>
        <name>pyruvate</name>
        <dbReference type="ChEBI" id="CHEBI:15361"/>
    </ligand>
</feature>
<evidence type="ECO:0000256" key="8">
    <source>
        <dbReference type="ARBA" id="ARBA00023154"/>
    </source>
</evidence>
<dbReference type="EC" id="4.3.3.7" evidence="4 12"/>
<evidence type="ECO:0000256" key="14">
    <source>
        <dbReference type="PIRSR" id="PIRSR001365-1"/>
    </source>
</evidence>
<comment type="similarity">
    <text evidence="3 12 13">Belongs to the DapA family.</text>
</comment>
<organism evidence="16 17">
    <name type="scientific">Hydromonas duriensis</name>
    <dbReference type="NCBI Taxonomy" id="1527608"/>
    <lineage>
        <taxon>Bacteria</taxon>
        <taxon>Pseudomonadati</taxon>
        <taxon>Pseudomonadota</taxon>
        <taxon>Betaproteobacteria</taxon>
        <taxon>Burkholderiales</taxon>
        <taxon>Burkholderiaceae</taxon>
        <taxon>Hydromonas</taxon>
    </lineage>
</organism>
<keyword evidence="8 12" id="KW-0457">Lysine biosynthesis</keyword>
<evidence type="ECO:0000313" key="16">
    <source>
        <dbReference type="EMBL" id="TDR32297.1"/>
    </source>
</evidence>
<dbReference type="PIRSF" id="PIRSF001365">
    <property type="entry name" value="DHDPS"/>
    <property type="match status" value="1"/>
</dbReference>
<keyword evidence="10 12" id="KW-0704">Schiff base</keyword>
<evidence type="ECO:0000256" key="6">
    <source>
        <dbReference type="ARBA" id="ARBA00022605"/>
    </source>
</evidence>
<dbReference type="InterPro" id="IPR005263">
    <property type="entry name" value="DapA"/>
</dbReference>
<keyword evidence="5 12" id="KW-0963">Cytoplasm</keyword>
<comment type="caution">
    <text evidence="12">Was originally thought to be a dihydrodipicolinate synthase (DHDPS), catalyzing the condensation of (S)-aspartate-beta-semialdehyde [(S)-ASA] and pyruvate to dihydrodipicolinate (DHDP). However, it was shown in E.coli that the product of the enzymatic reaction is not dihydrodipicolinate but in fact (4S)-4-hydroxy-2,3,4,5-tetrahydro-(2S)-dipicolinic acid (HTPA), and that the consecutive dehydration reaction leading to DHDP is not spontaneous but catalyzed by DapB.</text>
</comment>
<comment type="subcellular location">
    <subcellularLocation>
        <location evidence="12">Cytoplasm</location>
    </subcellularLocation>
</comment>
<comment type="caution">
    <text evidence="16">The sequence shown here is derived from an EMBL/GenBank/DDBJ whole genome shotgun (WGS) entry which is preliminary data.</text>
</comment>
<evidence type="ECO:0000256" key="12">
    <source>
        <dbReference type="HAMAP-Rule" id="MF_00418"/>
    </source>
</evidence>
<dbReference type="PROSITE" id="PS00666">
    <property type="entry name" value="DHDPS_2"/>
    <property type="match status" value="1"/>
</dbReference>
<reference evidence="16 17" key="1">
    <citation type="submission" date="2019-03" db="EMBL/GenBank/DDBJ databases">
        <title>Genomic Encyclopedia of Type Strains, Phase IV (KMG-IV): sequencing the most valuable type-strain genomes for metagenomic binning, comparative biology and taxonomic classification.</title>
        <authorList>
            <person name="Goeker M."/>
        </authorList>
    </citation>
    <scope>NUCLEOTIDE SEQUENCE [LARGE SCALE GENOMIC DNA]</scope>
    <source>
        <strain evidence="16 17">DSM 102852</strain>
    </source>
</reference>
<dbReference type="AlphaFoldDB" id="A0A4R6YA04"/>
<dbReference type="HAMAP" id="MF_00418">
    <property type="entry name" value="DapA"/>
    <property type="match status" value="1"/>
</dbReference>
<keyword evidence="9 12" id="KW-0456">Lyase</keyword>
<evidence type="ECO:0000256" key="3">
    <source>
        <dbReference type="ARBA" id="ARBA00007592"/>
    </source>
</evidence>
<dbReference type="Proteomes" id="UP000294480">
    <property type="component" value="Unassembled WGS sequence"/>
</dbReference>
<dbReference type="InterPro" id="IPR020625">
    <property type="entry name" value="Schiff_base-form_aldolases_AS"/>
</dbReference>
<dbReference type="EMBL" id="SNZE01000004">
    <property type="protein sequence ID" value="TDR32297.1"/>
    <property type="molecule type" value="Genomic_DNA"/>
</dbReference>
<dbReference type="PANTHER" id="PTHR12128:SF66">
    <property type="entry name" value="4-HYDROXY-2-OXOGLUTARATE ALDOLASE, MITOCHONDRIAL"/>
    <property type="match status" value="1"/>
</dbReference>
<keyword evidence="7 12" id="KW-0220">Diaminopimelate biosynthesis</keyword>
<name>A0A4R6YA04_9BURK</name>
<dbReference type="NCBIfam" id="TIGR00674">
    <property type="entry name" value="dapA"/>
    <property type="match status" value="1"/>
</dbReference>
<comment type="subunit">
    <text evidence="12">Homotetramer; dimer of dimers.</text>
</comment>
<evidence type="ECO:0000256" key="9">
    <source>
        <dbReference type="ARBA" id="ARBA00023239"/>
    </source>
</evidence>
<evidence type="ECO:0000256" key="13">
    <source>
        <dbReference type="PIRNR" id="PIRNR001365"/>
    </source>
</evidence>
<accession>A0A4R6YA04</accession>
<evidence type="ECO:0000256" key="7">
    <source>
        <dbReference type="ARBA" id="ARBA00022915"/>
    </source>
</evidence>
<dbReference type="GO" id="GO:0019877">
    <property type="term" value="P:diaminopimelate biosynthetic process"/>
    <property type="evidence" value="ECO:0007669"/>
    <property type="project" value="UniProtKB-UniRule"/>
</dbReference>
<dbReference type="Pfam" id="PF00701">
    <property type="entry name" value="DHDPS"/>
    <property type="match status" value="1"/>
</dbReference>
<dbReference type="GO" id="GO:0009089">
    <property type="term" value="P:lysine biosynthetic process via diaminopimelate"/>
    <property type="evidence" value="ECO:0007669"/>
    <property type="project" value="UniProtKB-UniRule"/>
</dbReference>
<feature type="site" description="Part of a proton relay during catalysis" evidence="12">
    <location>
        <position position="135"/>
    </location>
</feature>
<evidence type="ECO:0000256" key="4">
    <source>
        <dbReference type="ARBA" id="ARBA00012086"/>
    </source>
</evidence>
<dbReference type="GO" id="GO:0005829">
    <property type="term" value="C:cytosol"/>
    <property type="evidence" value="ECO:0007669"/>
    <property type="project" value="TreeGrafter"/>
</dbReference>
<feature type="active site" description="Schiff-base intermediate with substrate" evidence="12 14">
    <location>
        <position position="189"/>
    </location>
</feature>
<dbReference type="InterPro" id="IPR013785">
    <property type="entry name" value="Aldolase_TIM"/>
</dbReference>
<feature type="site" description="Part of a proton relay during catalysis" evidence="12">
    <location>
        <position position="72"/>
    </location>
</feature>